<gene>
    <name evidence="2" type="ORF">MATL_G00135760</name>
</gene>
<evidence type="ECO:0000256" key="1">
    <source>
        <dbReference type="SAM" id="MobiDB-lite"/>
    </source>
</evidence>
<sequence>MPARAVRLRCYCERWSYPLCVSSKAINAMRVSPARSGHIATAAATKVSKGLCHYNNPGIRRISFVQPNSLGARFAKQPSALEADRSQSERKPFHDAQRGLSLK</sequence>
<protein>
    <submittedName>
        <fullName evidence="2">Uncharacterized protein</fullName>
    </submittedName>
</protein>
<organism evidence="2 3">
    <name type="scientific">Megalops atlanticus</name>
    <name type="common">Tarpon</name>
    <name type="synonym">Clupea gigantea</name>
    <dbReference type="NCBI Taxonomy" id="7932"/>
    <lineage>
        <taxon>Eukaryota</taxon>
        <taxon>Metazoa</taxon>
        <taxon>Chordata</taxon>
        <taxon>Craniata</taxon>
        <taxon>Vertebrata</taxon>
        <taxon>Euteleostomi</taxon>
        <taxon>Actinopterygii</taxon>
        <taxon>Neopterygii</taxon>
        <taxon>Teleostei</taxon>
        <taxon>Elopiformes</taxon>
        <taxon>Megalopidae</taxon>
        <taxon>Megalops</taxon>
    </lineage>
</organism>
<dbReference type="EMBL" id="JAFDVH010000010">
    <property type="protein sequence ID" value="KAG7470072.1"/>
    <property type="molecule type" value="Genomic_DNA"/>
</dbReference>
<dbReference type="Proteomes" id="UP001046870">
    <property type="component" value="Chromosome 10"/>
</dbReference>
<reference evidence="2" key="1">
    <citation type="submission" date="2021-01" db="EMBL/GenBank/DDBJ databases">
        <authorList>
            <person name="Zahm M."/>
            <person name="Roques C."/>
            <person name="Cabau C."/>
            <person name="Klopp C."/>
            <person name="Donnadieu C."/>
            <person name="Jouanno E."/>
            <person name="Lampietro C."/>
            <person name="Louis A."/>
            <person name="Herpin A."/>
            <person name="Echchiki A."/>
            <person name="Berthelot C."/>
            <person name="Parey E."/>
            <person name="Roest-Crollius H."/>
            <person name="Braasch I."/>
            <person name="Postlethwait J."/>
            <person name="Bobe J."/>
            <person name="Montfort J."/>
            <person name="Bouchez O."/>
            <person name="Begum T."/>
            <person name="Mejri S."/>
            <person name="Adams A."/>
            <person name="Chen W.-J."/>
            <person name="Guiguen Y."/>
        </authorList>
    </citation>
    <scope>NUCLEOTIDE SEQUENCE</scope>
    <source>
        <strain evidence="2">YG-15Mar2019-1</strain>
        <tissue evidence="2">Brain</tissue>
    </source>
</reference>
<accession>A0A9D3TCB4</accession>
<feature type="compositionally biased region" description="Basic and acidic residues" evidence="1">
    <location>
        <begin position="82"/>
        <end position="97"/>
    </location>
</feature>
<comment type="caution">
    <text evidence="2">The sequence shown here is derived from an EMBL/GenBank/DDBJ whole genome shotgun (WGS) entry which is preliminary data.</text>
</comment>
<evidence type="ECO:0000313" key="3">
    <source>
        <dbReference type="Proteomes" id="UP001046870"/>
    </source>
</evidence>
<proteinExistence type="predicted"/>
<keyword evidence="3" id="KW-1185">Reference proteome</keyword>
<name>A0A9D3TCB4_MEGAT</name>
<dbReference type="AlphaFoldDB" id="A0A9D3TCB4"/>
<feature type="region of interest" description="Disordered" evidence="1">
    <location>
        <begin position="76"/>
        <end position="103"/>
    </location>
</feature>
<evidence type="ECO:0000313" key="2">
    <source>
        <dbReference type="EMBL" id="KAG7470072.1"/>
    </source>
</evidence>